<evidence type="ECO:0000313" key="3">
    <source>
        <dbReference type="EMBL" id="RDY68746.1"/>
    </source>
</evidence>
<accession>A0A3D8VHA3</accession>
<evidence type="ECO:0000256" key="2">
    <source>
        <dbReference type="SAM" id="SignalP"/>
    </source>
</evidence>
<evidence type="ECO:0000256" key="1">
    <source>
        <dbReference type="SAM" id="MobiDB-lite"/>
    </source>
</evidence>
<keyword evidence="4" id="KW-1185">Reference proteome</keyword>
<feature type="region of interest" description="Disordered" evidence="1">
    <location>
        <begin position="35"/>
        <end position="72"/>
    </location>
</feature>
<dbReference type="PROSITE" id="PS51257">
    <property type="entry name" value="PROKAR_LIPOPROTEIN"/>
    <property type="match status" value="1"/>
</dbReference>
<gene>
    <name evidence="3" type="ORF">DX912_04415</name>
</gene>
<evidence type="ECO:0008006" key="5">
    <source>
        <dbReference type="Google" id="ProtNLM"/>
    </source>
</evidence>
<comment type="caution">
    <text evidence="3">The sequence shown here is derived from an EMBL/GenBank/DDBJ whole genome shotgun (WGS) entry which is preliminary data.</text>
</comment>
<feature type="compositionally biased region" description="Polar residues" evidence="1">
    <location>
        <begin position="42"/>
        <end position="60"/>
    </location>
</feature>
<organism evidence="3 4">
    <name type="scientific">Lysobacter soli</name>
    <dbReference type="NCBI Taxonomy" id="453783"/>
    <lineage>
        <taxon>Bacteria</taxon>
        <taxon>Pseudomonadati</taxon>
        <taxon>Pseudomonadota</taxon>
        <taxon>Gammaproteobacteria</taxon>
        <taxon>Lysobacterales</taxon>
        <taxon>Lysobacteraceae</taxon>
        <taxon>Lysobacter</taxon>
    </lineage>
</organism>
<protein>
    <recommendedName>
        <fullName evidence="5">Lipocalin-like domain-containing protein</fullName>
    </recommendedName>
</protein>
<keyword evidence="2" id="KW-0732">Signal</keyword>
<dbReference type="Proteomes" id="UP000256829">
    <property type="component" value="Unassembled WGS sequence"/>
</dbReference>
<evidence type="ECO:0000313" key="4">
    <source>
        <dbReference type="Proteomes" id="UP000256829"/>
    </source>
</evidence>
<feature type="signal peptide" evidence="2">
    <location>
        <begin position="1"/>
        <end position="29"/>
    </location>
</feature>
<reference evidence="3 4" key="1">
    <citation type="submission" date="2018-08" db="EMBL/GenBank/DDBJ databases">
        <title>Lysobacter soli KCTC 22011, whole genome shotgun sequence.</title>
        <authorList>
            <person name="Zhang X."/>
            <person name="Feng G."/>
            <person name="Zhu H."/>
        </authorList>
    </citation>
    <scope>NUCLEOTIDE SEQUENCE [LARGE SCALE GENOMIC DNA]</scope>
    <source>
        <strain evidence="3 4">KCTC 22011</strain>
    </source>
</reference>
<sequence>MLVMRGSMRFSVLACVIAACTLTACNAPAPPASEQAQAQAADTPQVTADTSSQPARSTDQPAPGEAAAPAAPEVTPAAFVDKVWRVKSSSAVEADTVYAFLADGTLVIDSPNGTPMHGQWRFEGGKLTMVEEGQSYPTDILRLDASELHLRSHNPGTPVDIVLTLAPNEPLPKAK</sequence>
<dbReference type="EMBL" id="QTJR01000002">
    <property type="protein sequence ID" value="RDY68746.1"/>
    <property type="molecule type" value="Genomic_DNA"/>
</dbReference>
<feature type="chain" id="PRO_5017627796" description="Lipocalin-like domain-containing protein" evidence="2">
    <location>
        <begin position="30"/>
        <end position="175"/>
    </location>
</feature>
<dbReference type="AlphaFoldDB" id="A0A3D8VHA3"/>
<proteinExistence type="predicted"/>
<feature type="compositionally biased region" description="Low complexity" evidence="1">
    <location>
        <begin position="61"/>
        <end position="72"/>
    </location>
</feature>
<name>A0A3D8VHA3_9GAMM</name>